<dbReference type="Pfam" id="PF08240">
    <property type="entry name" value="ADH_N"/>
    <property type="match status" value="1"/>
</dbReference>
<evidence type="ECO:0000259" key="2">
    <source>
        <dbReference type="SMART" id="SM00829"/>
    </source>
</evidence>
<dbReference type="InterPro" id="IPR013149">
    <property type="entry name" value="ADH-like_C"/>
</dbReference>
<keyword evidence="1" id="KW-0521">NADP</keyword>
<dbReference type="Proteomes" id="UP000317243">
    <property type="component" value="Unassembled WGS sequence"/>
</dbReference>
<reference evidence="3 4" key="1">
    <citation type="submission" date="2019-02" db="EMBL/GenBank/DDBJ databases">
        <title>Deep-cultivation of Planctomycetes and their phenomic and genomic characterization uncovers novel biology.</title>
        <authorList>
            <person name="Wiegand S."/>
            <person name="Jogler M."/>
            <person name="Boedeker C."/>
            <person name="Pinto D."/>
            <person name="Vollmers J."/>
            <person name="Rivas-Marin E."/>
            <person name="Kohn T."/>
            <person name="Peeters S.H."/>
            <person name="Heuer A."/>
            <person name="Rast P."/>
            <person name="Oberbeckmann S."/>
            <person name="Bunk B."/>
            <person name="Jeske O."/>
            <person name="Meyerdierks A."/>
            <person name="Storesund J.E."/>
            <person name="Kallscheuer N."/>
            <person name="Luecker S."/>
            <person name="Lage O.M."/>
            <person name="Pohl T."/>
            <person name="Merkel B.J."/>
            <person name="Hornburger P."/>
            <person name="Mueller R.-W."/>
            <person name="Bruemmer F."/>
            <person name="Labrenz M."/>
            <person name="Spormann A.M."/>
            <person name="Op Den Camp H."/>
            <person name="Overmann J."/>
            <person name="Amann R."/>
            <person name="Jetten M.S.M."/>
            <person name="Mascher T."/>
            <person name="Medema M.H."/>
            <person name="Devos D.P."/>
            <person name="Kaster A.-K."/>
            <person name="Ovreas L."/>
            <person name="Rohde M."/>
            <person name="Galperin M.Y."/>
            <person name="Jogler C."/>
        </authorList>
    </citation>
    <scope>NUCLEOTIDE SEQUENCE [LARGE SCALE GENOMIC DNA]</scope>
    <source>
        <strain evidence="3 4">KOR42</strain>
    </source>
</reference>
<keyword evidence="4" id="KW-1185">Reference proteome</keyword>
<dbReference type="InterPro" id="IPR036291">
    <property type="entry name" value="NAD(P)-bd_dom_sf"/>
</dbReference>
<dbReference type="InterPro" id="IPR020843">
    <property type="entry name" value="ER"/>
</dbReference>
<dbReference type="Gene3D" id="3.40.50.720">
    <property type="entry name" value="NAD(P)-binding Rossmann-like Domain"/>
    <property type="match status" value="1"/>
</dbReference>
<comment type="caution">
    <text evidence="3">The sequence shown here is derived from an EMBL/GenBank/DDBJ whole genome shotgun (WGS) entry which is preliminary data.</text>
</comment>
<proteinExistence type="predicted"/>
<accession>A0A5C5VWC1</accession>
<name>A0A5C5VWC1_9PLAN</name>
<sequence length="332" mass="35852">MKAAVIQQPGTPDVFQVSEVPSPSCGPTEILVKIAYSAVNPIDTYFRSGAIEVPGPFPLILGCDFAGTVEEVGPNVTRFQVGDRVWGSNQGLFGQPGTLAEQVAVDEKWAYHTPEKMSDQDAAAGALTGITAQLGLFLHGRLQSGETVFVNGGTGGVGSMVIQFAKAAGAKVVTTAGAEEKQKLARELGADVVLDYRSEQLENELRDASASTGGFDIWWETQREPNLPMAILVMKKRGRIILMAGREAQPQFPLGPFYVSDLQMIGFAMFNASAEEQRDCAERMNSMWSEGKWKPIIGQTFSLDDVSSAHQLQEDNTLGKTHTLTGKILIEI</sequence>
<dbReference type="CDD" id="cd08253">
    <property type="entry name" value="zeta_crystallin"/>
    <property type="match status" value="1"/>
</dbReference>
<evidence type="ECO:0000313" key="3">
    <source>
        <dbReference type="EMBL" id="TWT42824.1"/>
    </source>
</evidence>
<dbReference type="Gene3D" id="3.90.180.10">
    <property type="entry name" value="Medium-chain alcohol dehydrogenases, catalytic domain"/>
    <property type="match status" value="1"/>
</dbReference>
<organism evidence="3 4">
    <name type="scientific">Thalassoglobus neptunius</name>
    <dbReference type="NCBI Taxonomy" id="1938619"/>
    <lineage>
        <taxon>Bacteria</taxon>
        <taxon>Pseudomonadati</taxon>
        <taxon>Planctomycetota</taxon>
        <taxon>Planctomycetia</taxon>
        <taxon>Planctomycetales</taxon>
        <taxon>Planctomycetaceae</taxon>
        <taxon>Thalassoglobus</taxon>
    </lineage>
</organism>
<dbReference type="EMBL" id="SIHI01000037">
    <property type="protein sequence ID" value="TWT42824.1"/>
    <property type="molecule type" value="Genomic_DNA"/>
</dbReference>
<dbReference type="SUPFAM" id="SSF51735">
    <property type="entry name" value="NAD(P)-binding Rossmann-fold domains"/>
    <property type="match status" value="1"/>
</dbReference>
<dbReference type="SUPFAM" id="SSF50129">
    <property type="entry name" value="GroES-like"/>
    <property type="match status" value="1"/>
</dbReference>
<dbReference type="InterPro" id="IPR011032">
    <property type="entry name" value="GroES-like_sf"/>
</dbReference>
<dbReference type="InterPro" id="IPR051603">
    <property type="entry name" value="Zinc-ADH_QOR/CCCR"/>
</dbReference>
<protein>
    <submittedName>
        <fullName evidence="3">Zinc-type alcohol dehydrogenase-like protein</fullName>
    </submittedName>
</protein>
<evidence type="ECO:0000256" key="1">
    <source>
        <dbReference type="ARBA" id="ARBA00022857"/>
    </source>
</evidence>
<evidence type="ECO:0000313" key="4">
    <source>
        <dbReference type="Proteomes" id="UP000317243"/>
    </source>
</evidence>
<dbReference type="PANTHER" id="PTHR44154">
    <property type="entry name" value="QUINONE OXIDOREDUCTASE"/>
    <property type="match status" value="1"/>
</dbReference>
<dbReference type="Pfam" id="PF00107">
    <property type="entry name" value="ADH_zinc_N"/>
    <property type="match status" value="1"/>
</dbReference>
<gene>
    <name evidence="3" type="ORF">KOR42_46280</name>
</gene>
<feature type="domain" description="Enoyl reductase (ER)" evidence="2">
    <location>
        <begin position="10"/>
        <end position="330"/>
    </location>
</feature>
<dbReference type="PANTHER" id="PTHR44154:SF1">
    <property type="entry name" value="QUINONE OXIDOREDUCTASE"/>
    <property type="match status" value="1"/>
</dbReference>
<dbReference type="OrthoDB" id="9787435at2"/>
<dbReference type="GO" id="GO:0016491">
    <property type="term" value="F:oxidoreductase activity"/>
    <property type="evidence" value="ECO:0007669"/>
    <property type="project" value="InterPro"/>
</dbReference>
<dbReference type="InterPro" id="IPR013154">
    <property type="entry name" value="ADH-like_N"/>
</dbReference>
<dbReference type="RefSeq" id="WP_146511969.1">
    <property type="nucleotide sequence ID" value="NZ_SIHI01000037.1"/>
</dbReference>
<dbReference type="AlphaFoldDB" id="A0A5C5VWC1"/>
<dbReference type="SMART" id="SM00829">
    <property type="entry name" value="PKS_ER"/>
    <property type="match status" value="1"/>
</dbReference>